<protein>
    <submittedName>
        <fullName evidence="1">Uncharacterized protein</fullName>
    </submittedName>
</protein>
<dbReference type="EMBL" id="GBXM01032732">
    <property type="protein sequence ID" value="JAH75845.1"/>
    <property type="molecule type" value="Transcribed_RNA"/>
</dbReference>
<name>A0A0E9VEH8_ANGAN</name>
<evidence type="ECO:0000313" key="1">
    <source>
        <dbReference type="EMBL" id="JAH75845.1"/>
    </source>
</evidence>
<dbReference type="AlphaFoldDB" id="A0A0E9VEH8"/>
<reference evidence="1" key="1">
    <citation type="submission" date="2014-11" db="EMBL/GenBank/DDBJ databases">
        <authorList>
            <person name="Amaro Gonzalez C."/>
        </authorList>
    </citation>
    <scope>NUCLEOTIDE SEQUENCE</scope>
</reference>
<organism evidence="1">
    <name type="scientific">Anguilla anguilla</name>
    <name type="common">European freshwater eel</name>
    <name type="synonym">Muraena anguilla</name>
    <dbReference type="NCBI Taxonomy" id="7936"/>
    <lineage>
        <taxon>Eukaryota</taxon>
        <taxon>Metazoa</taxon>
        <taxon>Chordata</taxon>
        <taxon>Craniata</taxon>
        <taxon>Vertebrata</taxon>
        <taxon>Euteleostomi</taxon>
        <taxon>Actinopterygii</taxon>
        <taxon>Neopterygii</taxon>
        <taxon>Teleostei</taxon>
        <taxon>Anguilliformes</taxon>
        <taxon>Anguillidae</taxon>
        <taxon>Anguilla</taxon>
    </lineage>
</organism>
<accession>A0A0E9VEH8</accession>
<proteinExistence type="predicted"/>
<sequence>MPSLSKLILMNQLGSSSQGWLHLFGRKKAKTQTFIVLL</sequence>
<reference evidence="1" key="2">
    <citation type="journal article" date="2015" name="Fish Shellfish Immunol.">
        <title>Early steps in the European eel (Anguilla anguilla)-Vibrio vulnificus interaction in the gills: Role of the RtxA13 toxin.</title>
        <authorList>
            <person name="Callol A."/>
            <person name="Pajuelo D."/>
            <person name="Ebbesson L."/>
            <person name="Teles M."/>
            <person name="MacKenzie S."/>
            <person name="Amaro C."/>
        </authorList>
    </citation>
    <scope>NUCLEOTIDE SEQUENCE</scope>
</reference>